<evidence type="ECO:0000259" key="2">
    <source>
        <dbReference type="Pfam" id="PF01757"/>
    </source>
</evidence>
<proteinExistence type="predicted"/>
<dbReference type="GO" id="GO:0016020">
    <property type="term" value="C:membrane"/>
    <property type="evidence" value="ECO:0007669"/>
    <property type="project" value="TreeGrafter"/>
</dbReference>
<feature type="domain" description="Acyltransferase 3" evidence="2">
    <location>
        <begin position="13"/>
        <end position="396"/>
    </location>
</feature>
<keyword evidence="1" id="KW-0812">Transmembrane</keyword>
<feature type="transmembrane region" description="Helical" evidence="1">
    <location>
        <begin position="331"/>
        <end position="355"/>
    </location>
</feature>
<dbReference type="GO" id="GO:0016747">
    <property type="term" value="F:acyltransferase activity, transferring groups other than amino-acyl groups"/>
    <property type="evidence" value="ECO:0007669"/>
    <property type="project" value="InterPro"/>
</dbReference>
<feature type="transmembrane region" description="Helical" evidence="1">
    <location>
        <begin position="276"/>
        <end position="293"/>
    </location>
</feature>
<keyword evidence="1" id="KW-0472">Membrane</keyword>
<organism evidence="3 4">
    <name type="scientific">Nostoc linckia z8</name>
    <dbReference type="NCBI Taxonomy" id="1628746"/>
    <lineage>
        <taxon>Bacteria</taxon>
        <taxon>Bacillati</taxon>
        <taxon>Cyanobacteriota</taxon>
        <taxon>Cyanophyceae</taxon>
        <taxon>Nostocales</taxon>
        <taxon>Nostocaceae</taxon>
        <taxon>Nostoc</taxon>
    </lineage>
</organism>
<dbReference type="EMBL" id="LAHD01000008">
    <property type="protein sequence ID" value="PHK06355.1"/>
    <property type="molecule type" value="Genomic_DNA"/>
</dbReference>
<dbReference type="Pfam" id="PF01757">
    <property type="entry name" value="Acyl_transf_3"/>
    <property type="match status" value="1"/>
</dbReference>
<name>A0A9Q5ZG48_NOSLI</name>
<dbReference type="InterPro" id="IPR050879">
    <property type="entry name" value="Acyltransferase_3"/>
</dbReference>
<dbReference type="GeneID" id="57094868"/>
<reference evidence="3 4" key="1">
    <citation type="submission" date="2015-02" db="EMBL/GenBank/DDBJ databases">
        <title>Nostoc linckia genome annotation.</title>
        <authorList>
            <person name="Zhou Z."/>
        </authorList>
    </citation>
    <scope>NUCLEOTIDE SEQUENCE [LARGE SCALE GENOMIC DNA]</scope>
    <source>
        <strain evidence="4">z8</strain>
    </source>
</reference>
<accession>A0A9Q5ZG48</accession>
<comment type="caution">
    <text evidence="3">The sequence shown here is derived from an EMBL/GenBank/DDBJ whole genome shotgun (WGS) entry which is preliminary data.</text>
</comment>
<feature type="transmembrane region" description="Helical" evidence="1">
    <location>
        <begin position="375"/>
        <end position="398"/>
    </location>
</feature>
<keyword evidence="1" id="KW-1133">Transmembrane helix</keyword>
<dbReference type="PANTHER" id="PTHR23028">
    <property type="entry name" value="ACETYLTRANSFERASE"/>
    <property type="match status" value="1"/>
</dbReference>
<gene>
    <name evidence="3" type="ORF">VF08_04810</name>
</gene>
<dbReference type="RefSeq" id="WP_099069998.1">
    <property type="nucleotide sequence ID" value="NZ_LAHD01000008.1"/>
</dbReference>
<feature type="transmembrane region" description="Helical" evidence="1">
    <location>
        <begin position="55"/>
        <end position="85"/>
    </location>
</feature>
<dbReference type="PANTHER" id="PTHR23028:SF53">
    <property type="entry name" value="ACYL_TRANSF_3 DOMAIN-CONTAINING PROTEIN"/>
    <property type="match status" value="1"/>
</dbReference>
<protein>
    <recommendedName>
        <fullName evidence="2">Acyltransferase 3 domain-containing protein</fullName>
    </recommendedName>
</protein>
<feature type="transmembrane region" description="Helical" evidence="1">
    <location>
        <begin position="174"/>
        <end position="192"/>
    </location>
</feature>
<feature type="transmembrane region" description="Helical" evidence="1">
    <location>
        <begin position="299"/>
        <end position="319"/>
    </location>
</feature>
<evidence type="ECO:0000313" key="3">
    <source>
        <dbReference type="EMBL" id="PHK06355.1"/>
    </source>
</evidence>
<evidence type="ECO:0000256" key="1">
    <source>
        <dbReference type="SAM" id="Phobius"/>
    </source>
</evidence>
<dbReference type="Proteomes" id="UP000222310">
    <property type="component" value="Unassembled WGS sequence"/>
</dbReference>
<dbReference type="InterPro" id="IPR002656">
    <property type="entry name" value="Acyl_transf_3_dom"/>
</dbReference>
<dbReference type="GO" id="GO:0000271">
    <property type="term" value="P:polysaccharide biosynthetic process"/>
    <property type="evidence" value="ECO:0007669"/>
    <property type="project" value="TreeGrafter"/>
</dbReference>
<evidence type="ECO:0000313" key="4">
    <source>
        <dbReference type="Proteomes" id="UP000222310"/>
    </source>
</evidence>
<feature type="transmembrane region" description="Helical" evidence="1">
    <location>
        <begin position="16"/>
        <end position="34"/>
    </location>
</feature>
<sequence>MQTQSKLKSQLLQIDIIRGLAIIGVFLFHLYCYTFDRDQFPVSGNFRDYSKIPNLAFVIFSPYQFGYLGVPVFFILSGFCIHLSFLRYTLNLEEKGIVFRFNIFVKDFFIKRFFRIYPIYLLALLLFSFVSFVFQIDFDTPLKIDIDSIIYFVSHLFLIHNFSELLIWRINPSFWSIAIEFQLYMIYPLFLILRNKLQIAKATLAIFVFNLFYSPFALELDKQISSIGNHVHLSTKIKDAISNLTIFERLPLNYWFTWVIGAYLAEIILSKNKKVLNFNFKHHLLFLVLFIIAHEYKPLEIVGNFAIIFLFASLIEIYIIDRKNIGFIENIIAKIGLCSYSIYLLNEPFIIWGRLWIEKLFKLLFNFNFKYLEQPYFMCTLGALAIFIPILIISWFSYKYIEIPTHRLGRRLAQVLVFPNSINK</sequence>
<dbReference type="AlphaFoldDB" id="A0A9Q5ZG48"/>
<feature type="transmembrane region" description="Helical" evidence="1">
    <location>
        <begin position="116"/>
        <end position="136"/>
    </location>
</feature>